<dbReference type="InterPro" id="IPR056002">
    <property type="entry name" value="DUF7580"/>
</dbReference>
<keyword evidence="3" id="KW-1185">Reference proteome</keyword>
<sequence length="558" mass="63448">MDPFSLTLGLITAFKEVYALSRCIYRACESARASDEEREHLRKILRFELLSVQSFGRRYLKKEIIIGDAGLDIHWASLICEVFEDLRKTLNDYRKLDDPFYKQWSPYANEKFYGTDTIELPLDETIPPAVIPGKKLTLGSIFFTRAKETAAAAGKSAKWALYDKKKLETTVRAFQTETEKLRGYLPLAQSAQLFRIEDKMGTLSETIRDHDANVLGLVKHAELLKLNEKDESDFNNANEMRDCNVKIESSDSELSSGTVEFVREGSCEADAESVMIELKHYPPTDDGAEGPDPDTEVNVRRLAALLKISASGTRELRTLPFKYYVHQPKEERYAFVFGYPLHAQQTQPQSLYELIKSSLQEKRFSLGTRFQVAKAIAQSIGSFHADGWVHKSVCSQSVVFFKDRTTKSLMLESPYLVDFGYSRPEEGRTYARSYQATNRSTLYLHPDRPRMTFTKLHDVYALGVVLLEIATWKVARDHFESAIGNLDRATAEINKEEVREKFESIARRSIPYHMGVAYMEAVVACLDDTFRGQTGTAEFVGIFQSEVIDKLSAKQLVL</sequence>
<organism evidence="2 3">
    <name type="scientific">Hyaloscypha hepaticicola</name>
    <dbReference type="NCBI Taxonomy" id="2082293"/>
    <lineage>
        <taxon>Eukaryota</taxon>
        <taxon>Fungi</taxon>
        <taxon>Dikarya</taxon>
        <taxon>Ascomycota</taxon>
        <taxon>Pezizomycotina</taxon>
        <taxon>Leotiomycetes</taxon>
        <taxon>Helotiales</taxon>
        <taxon>Hyaloscyphaceae</taxon>
        <taxon>Hyaloscypha</taxon>
    </lineage>
</organism>
<dbReference type="Gene3D" id="1.10.510.10">
    <property type="entry name" value="Transferase(Phosphotransferase) domain 1"/>
    <property type="match status" value="1"/>
</dbReference>
<dbReference type="AlphaFoldDB" id="A0A2J6PQY5"/>
<name>A0A2J6PQY5_9HELO</name>
<proteinExistence type="predicted"/>
<dbReference type="GO" id="GO:0005524">
    <property type="term" value="F:ATP binding"/>
    <property type="evidence" value="ECO:0007669"/>
    <property type="project" value="InterPro"/>
</dbReference>
<dbReference type="InterPro" id="IPR000719">
    <property type="entry name" value="Prot_kinase_dom"/>
</dbReference>
<gene>
    <name evidence="2" type="ORF">NA56DRAFT_633381</name>
</gene>
<protein>
    <recommendedName>
        <fullName evidence="1">Protein kinase domain-containing protein</fullName>
    </recommendedName>
</protein>
<evidence type="ECO:0000313" key="3">
    <source>
        <dbReference type="Proteomes" id="UP000235672"/>
    </source>
</evidence>
<dbReference type="PROSITE" id="PS50011">
    <property type="entry name" value="PROTEIN_KINASE_DOM"/>
    <property type="match status" value="1"/>
</dbReference>
<dbReference type="EMBL" id="KZ613506">
    <property type="protein sequence ID" value="PMD16336.1"/>
    <property type="molecule type" value="Genomic_DNA"/>
</dbReference>
<accession>A0A2J6PQY5</accession>
<dbReference type="OrthoDB" id="1911848at2759"/>
<dbReference type="InterPro" id="IPR011009">
    <property type="entry name" value="Kinase-like_dom_sf"/>
</dbReference>
<dbReference type="PANTHER" id="PTHR37542:SF1">
    <property type="entry name" value="PRION-INHIBITION AND PROPAGATION HELO DOMAIN-CONTAINING PROTEIN"/>
    <property type="match status" value="1"/>
</dbReference>
<dbReference type="PANTHER" id="PTHR37542">
    <property type="entry name" value="HELO DOMAIN-CONTAINING PROTEIN-RELATED"/>
    <property type="match status" value="1"/>
</dbReference>
<evidence type="ECO:0000313" key="2">
    <source>
        <dbReference type="EMBL" id="PMD16336.1"/>
    </source>
</evidence>
<dbReference type="SUPFAM" id="SSF56112">
    <property type="entry name" value="Protein kinase-like (PK-like)"/>
    <property type="match status" value="1"/>
</dbReference>
<dbReference type="GO" id="GO:0004672">
    <property type="term" value="F:protein kinase activity"/>
    <property type="evidence" value="ECO:0007669"/>
    <property type="project" value="InterPro"/>
</dbReference>
<feature type="domain" description="Protein kinase" evidence="1">
    <location>
        <begin position="248"/>
        <end position="558"/>
    </location>
</feature>
<evidence type="ECO:0000259" key="1">
    <source>
        <dbReference type="PROSITE" id="PS50011"/>
    </source>
</evidence>
<dbReference type="Proteomes" id="UP000235672">
    <property type="component" value="Unassembled WGS sequence"/>
</dbReference>
<dbReference type="Gene3D" id="1.20.120.1020">
    <property type="entry name" value="Prion-inhibition and propagation, HeLo domain"/>
    <property type="match status" value="1"/>
</dbReference>
<dbReference type="STRING" id="1745343.A0A2J6PQY5"/>
<reference evidence="2 3" key="1">
    <citation type="submission" date="2016-05" db="EMBL/GenBank/DDBJ databases">
        <title>A degradative enzymes factory behind the ericoid mycorrhizal symbiosis.</title>
        <authorList>
            <consortium name="DOE Joint Genome Institute"/>
            <person name="Martino E."/>
            <person name="Morin E."/>
            <person name="Grelet G."/>
            <person name="Kuo A."/>
            <person name="Kohler A."/>
            <person name="Daghino S."/>
            <person name="Barry K."/>
            <person name="Choi C."/>
            <person name="Cichocki N."/>
            <person name="Clum A."/>
            <person name="Copeland A."/>
            <person name="Hainaut M."/>
            <person name="Haridas S."/>
            <person name="Labutti K."/>
            <person name="Lindquist E."/>
            <person name="Lipzen A."/>
            <person name="Khouja H.-R."/>
            <person name="Murat C."/>
            <person name="Ohm R."/>
            <person name="Olson A."/>
            <person name="Spatafora J."/>
            <person name="Veneault-Fourrey C."/>
            <person name="Henrissat B."/>
            <person name="Grigoriev I."/>
            <person name="Martin F."/>
            <person name="Perotto S."/>
        </authorList>
    </citation>
    <scope>NUCLEOTIDE SEQUENCE [LARGE SCALE GENOMIC DNA]</scope>
    <source>
        <strain evidence="2 3">UAMH 7357</strain>
    </source>
</reference>
<dbReference type="Pfam" id="PF24476">
    <property type="entry name" value="DUF7580"/>
    <property type="match status" value="1"/>
</dbReference>
<dbReference type="InterPro" id="IPR038305">
    <property type="entry name" value="HeLo_sf"/>
</dbReference>